<evidence type="ECO:0000256" key="1">
    <source>
        <dbReference type="SAM" id="MobiDB-lite"/>
    </source>
</evidence>
<feature type="region of interest" description="Disordered" evidence="1">
    <location>
        <begin position="62"/>
        <end position="139"/>
    </location>
</feature>
<dbReference type="EMBL" id="KV417560">
    <property type="protein sequence ID" value="KZP19797.1"/>
    <property type="molecule type" value="Genomic_DNA"/>
</dbReference>
<protein>
    <submittedName>
        <fullName evidence="2">Uncharacterized protein</fullName>
    </submittedName>
</protein>
<evidence type="ECO:0000313" key="3">
    <source>
        <dbReference type="Proteomes" id="UP000076532"/>
    </source>
</evidence>
<sequence length="252" mass="28088">MDSCHQFLQHHIKLWCILWILQPYFVELFLQVHCGCAILRIPHHILVHPRYWPNKYDTTEPACADNKPEHSALADNKSADHKPAEFDRSHEPAHTDRPFDHASDYDSDGEPFQYTLSSPDTAPEHPSSCSPPPHHDDTLNEAQYEHEGLDPMEAHYVAHYTVVEHGYALDAALSAEVDRPSSPGPDNYDLDQVHTVTALTHDPEDVQQVNTPSTSNGLLLAPSHNMYAVLSTRAAPPVADICSAIVRANTAS</sequence>
<dbReference type="AlphaFoldDB" id="A0A166IGP9"/>
<keyword evidence="3" id="KW-1185">Reference proteome</keyword>
<evidence type="ECO:0000313" key="2">
    <source>
        <dbReference type="EMBL" id="KZP19797.1"/>
    </source>
</evidence>
<accession>A0A166IGP9</accession>
<gene>
    <name evidence="2" type="ORF">FIBSPDRAFT_955065</name>
</gene>
<dbReference type="Proteomes" id="UP000076532">
    <property type="component" value="Unassembled WGS sequence"/>
</dbReference>
<name>A0A166IGP9_9AGAM</name>
<proteinExistence type="predicted"/>
<organism evidence="2 3">
    <name type="scientific">Athelia psychrophila</name>
    <dbReference type="NCBI Taxonomy" id="1759441"/>
    <lineage>
        <taxon>Eukaryota</taxon>
        <taxon>Fungi</taxon>
        <taxon>Dikarya</taxon>
        <taxon>Basidiomycota</taxon>
        <taxon>Agaricomycotina</taxon>
        <taxon>Agaricomycetes</taxon>
        <taxon>Agaricomycetidae</taxon>
        <taxon>Atheliales</taxon>
        <taxon>Atheliaceae</taxon>
        <taxon>Athelia</taxon>
    </lineage>
</organism>
<feature type="compositionally biased region" description="Basic and acidic residues" evidence="1">
    <location>
        <begin position="66"/>
        <end position="104"/>
    </location>
</feature>
<reference evidence="2 3" key="1">
    <citation type="journal article" date="2016" name="Mol. Biol. Evol.">
        <title>Comparative Genomics of Early-Diverging Mushroom-Forming Fungi Provides Insights into the Origins of Lignocellulose Decay Capabilities.</title>
        <authorList>
            <person name="Nagy L.G."/>
            <person name="Riley R."/>
            <person name="Tritt A."/>
            <person name="Adam C."/>
            <person name="Daum C."/>
            <person name="Floudas D."/>
            <person name="Sun H."/>
            <person name="Yadav J.S."/>
            <person name="Pangilinan J."/>
            <person name="Larsson K.H."/>
            <person name="Matsuura K."/>
            <person name="Barry K."/>
            <person name="Labutti K."/>
            <person name="Kuo R."/>
            <person name="Ohm R.A."/>
            <person name="Bhattacharya S.S."/>
            <person name="Shirouzu T."/>
            <person name="Yoshinaga Y."/>
            <person name="Martin F.M."/>
            <person name="Grigoriev I.V."/>
            <person name="Hibbett D.S."/>
        </authorList>
    </citation>
    <scope>NUCLEOTIDE SEQUENCE [LARGE SCALE GENOMIC DNA]</scope>
    <source>
        <strain evidence="2 3">CBS 109695</strain>
    </source>
</reference>